<dbReference type="PANTHER" id="PTHR47422">
    <property type="entry name" value="DNAJ HEAT SHOCK N-TERMINAL DOMAIN-CONTAINING PROTEIN"/>
    <property type="match status" value="1"/>
</dbReference>
<dbReference type="PANTHER" id="PTHR47422:SF1">
    <property type="entry name" value="DNAJ HEAT SHOCK N-TERMINAL DOMAIN-CONTAINING PROTEIN"/>
    <property type="match status" value="1"/>
</dbReference>
<evidence type="ECO:0000313" key="3">
    <source>
        <dbReference type="EMBL" id="RLM92185.1"/>
    </source>
</evidence>
<accession>A0A3L6QYS5</accession>
<dbReference type="SMART" id="SM00271">
    <property type="entry name" value="DnaJ"/>
    <property type="match status" value="1"/>
</dbReference>
<sequence>MEAAVHGVEGAVLPNVYQNGFNSTKEAAPQEEPEPELFLEEPQPCQTRSYGLVTRILAADTNSPYDVLGVNWKMSTDNMKKRYWKLSLLVHPDKCPHPSAQEAFVKLNNAFKDLQDPDKRGAIDEKIKKKDEMEQFEIELKAMREAAEWRRLQGISLAGDEELLAGPKEAQAPKRDEWMTTLPPERKAGVPMHSSFSMNGKEGRGDTSVWTDTPLDRAQKAQQSYLEAYNKTKAIAEGDDVKSKNLDASIVDKYNTSKRSVSLVQKHRDSKKEKKKQKQHEKEEWEGNHPWKPWDREKDLSAGRQKIIIGRANCTVPSSRRELKTPMYKWQDL</sequence>
<dbReference type="EMBL" id="PQIB02000010">
    <property type="protein sequence ID" value="RLM92185.1"/>
    <property type="molecule type" value="Genomic_DNA"/>
</dbReference>
<dbReference type="SUPFAM" id="SSF46565">
    <property type="entry name" value="Chaperone J-domain"/>
    <property type="match status" value="1"/>
</dbReference>
<dbReference type="Pfam" id="PF00226">
    <property type="entry name" value="DnaJ"/>
    <property type="match status" value="1"/>
</dbReference>
<reference evidence="4" key="1">
    <citation type="journal article" date="2019" name="Nat. Commun.">
        <title>The genome of broomcorn millet.</title>
        <authorList>
            <person name="Zou C."/>
            <person name="Miki D."/>
            <person name="Li D."/>
            <person name="Tang Q."/>
            <person name="Xiao L."/>
            <person name="Rajput S."/>
            <person name="Deng P."/>
            <person name="Jia W."/>
            <person name="Huang R."/>
            <person name="Zhang M."/>
            <person name="Sun Y."/>
            <person name="Hu J."/>
            <person name="Fu X."/>
            <person name="Schnable P.S."/>
            <person name="Li F."/>
            <person name="Zhang H."/>
            <person name="Feng B."/>
            <person name="Zhu X."/>
            <person name="Liu R."/>
            <person name="Schnable J.C."/>
            <person name="Zhu J.-K."/>
            <person name="Zhang H."/>
        </authorList>
    </citation>
    <scope>NUCLEOTIDE SEQUENCE [LARGE SCALE GENOMIC DNA]</scope>
</reference>
<gene>
    <name evidence="3" type="ORF">C2845_PM08G14710</name>
</gene>
<organism evidence="3 4">
    <name type="scientific">Panicum miliaceum</name>
    <name type="common">Proso millet</name>
    <name type="synonym">Broomcorn millet</name>
    <dbReference type="NCBI Taxonomy" id="4540"/>
    <lineage>
        <taxon>Eukaryota</taxon>
        <taxon>Viridiplantae</taxon>
        <taxon>Streptophyta</taxon>
        <taxon>Embryophyta</taxon>
        <taxon>Tracheophyta</taxon>
        <taxon>Spermatophyta</taxon>
        <taxon>Magnoliopsida</taxon>
        <taxon>Liliopsida</taxon>
        <taxon>Poales</taxon>
        <taxon>Poaceae</taxon>
        <taxon>PACMAD clade</taxon>
        <taxon>Panicoideae</taxon>
        <taxon>Panicodae</taxon>
        <taxon>Paniceae</taxon>
        <taxon>Panicinae</taxon>
        <taxon>Panicum</taxon>
        <taxon>Panicum sect. Panicum</taxon>
    </lineage>
</organism>
<evidence type="ECO:0000313" key="4">
    <source>
        <dbReference type="Proteomes" id="UP000275267"/>
    </source>
</evidence>
<dbReference type="InterPro" id="IPR001623">
    <property type="entry name" value="DnaJ_domain"/>
</dbReference>
<feature type="domain" description="J" evidence="2">
    <location>
        <begin position="63"/>
        <end position="127"/>
    </location>
</feature>
<keyword evidence="4" id="KW-1185">Reference proteome</keyword>
<proteinExistence type="predicted"/>
<protein>
    <submittedName>
        <fullName evidence="3">Heat shock protein binding protein</fullName>
    </submittedName>
</protein>
<evidence type="ECO:0000259" key="2">
    <source>
        <dbReference type="PROSITE" id="PS50076"/>
    </source>
</evidence>
<keyword evidence="3" id="KW-0346">Stress response</keyword>
<dbReference type="InterPro" id="IPR036869">
    <property type="entry name" value="J_dom_sf"/>
</dbReference>
<dbReference type="InterPro" id="IPR022226">
    <property type="entry name" value="DUF3752"/>
</dbReference>
<feature type="compositionally biased region" description="Basic and acidic residues" evidence="1">
    <location>
        <begin position="280"/>
        <end position="299"/>
    </location>
</feature>
<dbReference type="CDD" id="cd06257">
    <property type="entry name" value="DnaJ"/>
    <property type="match status" value="1"/>
</dbReference>
<comment type="caution">
    <text evidence="3">The sequence shown here is derived from an EMBL/GenBank/DDBJ whole genome shotgun (WGS) entry which is preliminary data.</text>
</comment>
<dbReference type="Pfam" id="PF12572">
    <property type="entry name" value="DUF3752"/>
    <property type="match status" value="1"/>
</dbReference>
<evidence type="ECO:0000256" key="1">
    <source>
        <dbReference type="SAM" id="MobiDB-lite"/>
    </source>
</evidence>
<dbReference type="STRING" id="4540.A0A3L6QYS5"/>
<dbReference type="AlphaFoldDB" id="A0A3L6QYS5"/>
<dbReference type="PRINTS" id="PR00625">
    <property type="entry name" value="JDOMAIN"/>
</dbReference>
<dbReference type="OrthoDB" id="342454at2759"/>
<dbReference type="Proteomes" id="UP000275267">
    <property type="component" value="Unassembled WGS sequence"/>
</dbReference>
<dbReference type="Gene3D" id="1.10.287.110">
    <property type="entry name" value="DnaJ domain"/>
    <property type="match status" value="1"/>
</dbReference>
<name>A0A3L6QYS5_PANMI</name>
<dbReference type="PROSITE" id="PS50076">
    <property type="entry name" value="DNAJ_2"/>
    <property type="match status" value="1"/>
</dbReference>
<feature type="region of interest" description="Disordered" evidence="1">
    <location>
        <begin position="257"/>
        <end position="299"/>
    </location>
</feature>
<feature type="region of interest" description="Disordered" evidence="1">
    <location>
        <begin position="184"/>
        <end position="211"/>
    </location>
</feature>
<dbReference type="GO" id="GO:0005783">
    <property type="term" value="C:endoplasmic reticulum"/>
    <property type="evidence" value="ECO:0007669"/>
    <property type="project" value="UniProtKB-ARBA"/>
</dbReference>